<dbReference type="PROSITE" id="PS51257">
    <property type="entry name" value="PROKAR_LIPOPROTEIN"/>
    <property type="match status" value="1"/>
</dbReference>
<feature type="region of interest" description="Disordered" evidence="1">
    <location>
        <begin position="22"/>
        <end position="76"/>
    </location>
</feature>
<evidence type="ECO:0000256" key="1">
    <source>
        <dbReference type="SAM" id="MobiDB-lite"/>
    </source>
</evidence>
<feature type="compositionally biased region" description="Low complexity" evidence="1">
    <location>
        <begin position="22"/>
        <end position="32"/>
    </location>
</feature>
<name>A0A2S9XSG9_9BACT</name>
<proteinExistence type="predicted"/>
<feature type="compositionally biased region" description="Acidic residues" evidence="1">
    <location>
        <begin position="33"/>
        <end position="55"/>
    </location>
</feature>
<protein>
    <recommendedName>
        <fullName evidence="4">Virginiamycin B lyase</fullName>
    </recommendedName>
</protein>
<dbReference type="PANTHER" id="PTHR40274:SF3">
    <property type="entry name" value="VIRGINIAMYCIN B LYASE"/>
    <property type="match status" value="1"/>
</dbReference>
<dbReference type="EMBL" id="PVNK01000166">
    <property type="protein sequence ID" value="PRP95814.1"/>
    <property type="molecule type" value="Genomic_DNA"/>
</dbReference>
<gene>
    <name evidence="2" type="ORF">ENSA5_36830</name>
</gene>
<dbReference type="RefSeq" id="WP_106393022.1">
    <property type="nucleotide sequence ID" value="NZ_PVNK01000166.1"/>
</dbReference>
<dbReference type="SUPFAM" id="SSF63829">
    <property type="entry name" value="Calcium-dependent phosphotriesterase"/>
    <property type="match status" value="1"/>
</dbReference>
<comment type="caution">
    <text evidence="2">The sequence shown here is derived from an EMBL/GenBank/DDBJ whole genome shotgun (WGS) entry which is preliminary data.</text>
</comment>
<dbReference type="Gene3D" id="2.130.10.10">
    <property type="entry name" value="YVTN repeat-like/Quinoprotein amine dehydrogenase"/>
    <property type="match status" value="1"/>
</dbReference>
<dbReference type="InterPro" id="IPR051344">
    <property type="entry name" value="Vgb"/>
</dbReference>
<dbReference type="InterPro" id="IPR015943">
    <property type="entry name" value="WD40/YVTN_repeat-like_dom_sf"/>
</dbReference>
<evidence type="ECO:0000313" key="3">
    <source>
        <dbReference type="Proteomes" id="UP000237968"/>
    </source>
</evidence>
<evidence type="ECO:0000313" key="2">
    <source>
        <dbReference type="EMBL" id="PRP95814.1"/>
    </source>
</evidence>
<keyword evidence="3" id="KW-1185">Reference proteome</keyword>
<sequence length="454" mass="47462">MDTRTTTGLLTTITALTLAACSDDGVTPGADPGDADDGIFLTEDGEEGEEGEDGGDSGGDGLKLDVLSPGDGGENIGDCGGDGGGSEAAFSIIWIANSSEGTVSKVDTATATELARYRTGPGQNPNPSRTSVNLFGDVAVANRSGSVVKIAAKLDDCVDLDQDGVITTSEAAEDVLEWGEDECVLWHHEVGFDSSVAGHQGGPRAVAWDRGEDGPEGCKQDPKVWVGWRAQPDDSVIVRRLDGATGEPEGEVEISAWDQNWGHGTYGGATDKERNFWGLGTGGSLIKVDGESFEAQRWDNPEGGRVVYGIALDAAGEPWLAGWDGALWHFDVDSESWEDHGEVGEAGRLRGLAIDQDGHAWIAGNQDCGLIRYDTNSATVLAPHIELPGCDEPVGVSIDAEGFVWVVDRGANMAFRVDPDTQTVSATVSGFVNPYTYSDMTGAGLAVVVFPGVG</sequence>
<dbReference type="Proteomes" id="UP000237968">
    <property type="component" value="Unassembled WGS sequence"/>
</dbReference>
<dbReference type="OrthoDB" id="5492213at2"/>
<accession>A0A2S9XSG9</accession>
<reference evidence="2 3" key="1">
    <citation type="submission" date="2018-03" db="EMBL/GenBank/DDBJ databases">
        <title>Draft Genome Sequences of the Obligatory Marine Myxobacteria Enhygromyxa salina SWB005.</title>
        <authorList>
            <person name="Poehlein A."/>
            <person name="Moghaddam J.A."/>
            <person name="Harms H."/>
            <person name="Alanjari M."/>
            <person name="Koenig G.M."/>
            <person name="Daniel R."/>
            <person name="Schaeberle T.F."/>
        </authorList>
    </citation>
    <scope>NUCLEOTIDE SEQUENCE [LARGE SCALE GENOMIC DNA]</scope>
    <source>
        <strain evidence="2 3">SWB005</strain>
    </source>
</reference>
<dbReference type="PANTHER" id="PTHR40274">
    <property type="entry name" value="VIRGINIAMYCIN B LYASE"/>
    <property type="match status" value="1"/>
</dbReference>
<organism evidence="2 3">
    <name type="scientific">Enhygromyxa salina</name>
    <dbReference type="NCBI Taxonomy" id="215803"/>
    <lineage>
        <taxon>Bacteria</taxon>
        <taxon>Pseudomonadati</taxon>
        <taxon>Myxococcota</taxon>
        <taxon>Polyangia</taxon>
        <taxon>Nannocystales</taxon>
        <taxon>Nannocystaceae</taxon>
        <taxon>Enhygromyxa</taxon>
    </lineage>
</organism>
<dbReference type="AlphaFoldDB" id="A0A2S9XSG9"/>
<evidence type="ECO:0008006" key="4">
    <source>
        <dbReference type="Google" id="ProtNLM"/>
    </source>
</evidence>